<evidence type="ECO:0000256" key="2">
    <source>
        <dbReference type="ARBA" id="ARBA00022475"/>
    </source>
</evidence>
<feature type="transmembrane region" description="Helical" evidence="6">
    <location>
        <begin position="255"/>
        <end position="274"/>
    </location>
</feature>
<keyword evidence="2" id="KW-1003">Cell membrane</keyword>
<sequence length="356" mass="36340">MSDLIWKRSGIALVAVLLLAVPFILENDMLGVAIVCLAYAVAAIGLTVLVGVGGQLSLAHGFFVAVGAYAYTVFGSPKGEHLFGFGLPPLIAAIGAVVVAAFAGLAFSPIARRLGGLYLGMASLALVFIADYVFQRVGALSGGSGGRMVPAFTVGGLQLSGFTKHLWIAGVDFGGMQRLWYLVLIVAVLSAVAALRIVRGRPGQALQLMRDNPAAAAAMGVNIPRAKSGVFVMSSAYAGLAGVLIALQAQTVVPHTFSMTLSLNLLVMIILGGLGSVQGAVVGAVVVNLLPAILDKLGTSGALAFIDPTGVRGMSGGLFSALVFGAAVVLVLIFEPLGLAGLFRRAVRRASITRAG</sequence>
<feature type="transmembrane region" description="Helical" evidence="6">
    <location>
        <begin position="116"/>
        <end position="134"/>
    </location>
</feature>
<dbReference type="GO" id="GO:0015658">
    <property type="term" value="F:branched-chain amino acid transmembrane transporter activity"/>
    <property type="evidence" value="ECO:0007669"/>
    <property type="project" value="InterPro"/>
</dbReference>
<dbReference type="PANTHER" id="PTHR30482">
    <property type="entry name" value="HIGH-AFFINITY BRANCHED-CHAIN AMINO ACID TRANSPORT SYSTEM PERMEASE"/>
    <property type="match status" value="1"/>
</dbReference>
<keyword evidence="4 6" id="KW-1133">Transmembrane helix</keyword>
<comment type="caution">
    <text evidence="7">The sequence shown here is derived from an EMBL/GenBank/DDBJ whole genome shotgun (WGS) entry which is preliminary data.</text>
</comment>
<comment type="subcellular location">
    <subcellularLocation>
        <location evidence="1">Cell membrane</location>
        <topology evidence="1">Multi-pass membrane protein</topology>
    </subcellularLocation>
</comment>
<keyword evidence="5 6" id="KW-0472">Membrane</keyword>
<feature type="transmembrane region" description="Helical" evidence="6">
    <location>
        <begin position="318"/>
        <end position="343"/>
    </location>
</feature>
<evidence type="ECO:0000313" key="7">
    <source>
        <dbReference type="EMBL" id="GGJ65655.1"/>
    </source>
</evidence>
<feature type="transmembrane region" description="Helical" evidence="6">
    <location>
        <begin position="281"/>
        <end position="306"/>
    </location>
</feature>
<reference evidence="7" key="1">
    <citation type="journal article" date="2014" name="Int. J. Syst. Evol. Microbiol.">
        <title>Complete genome sequence of Corynebacterium casei LMG S-19264T (=DSM 44701T), isolated from a smear-ripened cheese.</title>
        <authorList>
            <consortium name="US DOE Joint Genome Institute (JGI-PGF)"/>
            <person name="Walter F."/>
            <person name="Albersmeier A."/>
            <person name="Kalinowski J."/>
            <person name="Ruckert C."/>
        </authorList>
    </citation>
    <scope>NUCLEOTIDE SEQUENCE</scope>
    <source>
        <strain evidence="7">JCM 3086</strain>
    </source>
</reference>
<dbReference type="GO" id="GO:0005886">
    <property type="term" value="C:plasma membrane"/>
    <property type="evidence" value="ECO:0007669"/>
    <property type="project" value="UniProtKB-SubCell"/>
</dbReference>
<dbReference type="Pfam" id="PF02653">
    <property type="entry name" value="BPD_transp_2"/>
    <property type="match status" value="1"/>
</dbReference>
<evidence type="ECO:0000256" key="4">
    <source>
        <dbReference type="ARBA" id="ARBA00022989"/>
    </source>
</evidence>
<keyword evidence="3 6" id="KW-0812">Transmembrane</keyword>
<dbReference type="InterPro" id="IPR001851">
    <property type="entry name" value="ABC_transp_permease"/>
</dbReference>
<organism evidence="7 8">
    <name type="scientific">Streptomyces brasiliensis</name>
    <dbReference type="NCBI Taxonomy" id="1954"/>
    <lineage>
        <taxon>Bacteria</taxon>
        <taxon>Bacillati</taxon>
        <taxon>Actinomycetota</taxon>
        <taxon>Actinomycetes</taxon>
        <taxon>Kitasatosporales</taxon>
        <taxon>Streptomycetaceae</taxon>
        <taxon>Streptomyces</taxon>
    </lineage>
</organism>
<keyword evidence="8" id="KW-1185">Reference proteome</keyword>
<feature type="transmembrane region" description="Helical" evidence="6">
    <location>
        <begin position="6"/>
        <end position="25"/>
    </location>
</feature>
<dbReference type="CDD" id="cd06581">
    <property type="entry name" value="TM_PBP1_LivM_like"/>
    <property type="match status" value="1"/>
</dbReference>
<evidence type="ECO:0000256" key="6">
    <source>
        <dbReference type="SAM" id="Phobius"/>
    </source>
</evidence>
<evidence type="ECO:0000256" key="5">
    <source>
        <dbReference type="ARBA" id="ARBA00023136"/>
    </source>
</evidence>
<dbReference type="InterPro" id="IPR043428">
    <property type="entry name" value="LivM-like"/>
</dbReference>
<protein>
    <submittedName>
        <fullName evidence="7">Branched-chain amino acid ABC transporter permease</fullName>
    </submittedName>
</protein>
<accession>A0A917ULA6</accession>
<evidence type="ECO:0000313" key="8">
    <source>
        <dbReference type="Proteomes" id="UP000657574"/>
    </source>
</evidence>
<proteinExistence type="predicted"/>
<reference evidence="7" key="2">
    <citation type="submission" date="2020-09" db="EMBL/GenBank/DDBJ databases">
        <authorList>
            <person name="Sun Q."/>
            <person name="Ohkuma M."/>
        </authorList>
    </citation>
    <scope>NUCLEOTIDE SEQUENCE</scope>
    <source>
        <strain evidence="7">JCM 3086</strain>
    </source>
</reference>
<feature type="transmembrane region" description="Helical" evidence="6">
    <location>
        <begin position="87"/>
        <end position="110"/>
    </location>
</feature>
<feature type="transmembrane region" description="Helical" evidence="6">
    <location>
        <begin position="229"/>
        <end position="249"/>
    </location>
</feature>
<dbReference type="PANTHER" id="PTHR30482:SF5">
    <property type="entry name" value="ABC TRANSPORTER PERMEASE PROTEIN"/>
    <property type="match status" value="1"/>
</dbReference>
<dbReference type="AlphaFoldDB" id="A0A917ULA6"/>
<feature type="transmembrane region" description="Helical" evidence="6">
    <location>
        <begin position="58"/>
        <end position="75"/>
    </location>
</feature>
<name>A0A917ULA6_9ACTN</name>
<gene>
    <name evidence="7" type="ORF">GCM10010121_090370</name>
</gene>
<evidence type="ECO:0000256" key="3">
    <source>
        <dbReference type="ARBA" id="ARBA00022692"/>
    </source>
</evidence>
<feature type="transmembrane region" description="Helical" evidence="6">
    <location>
        <begin position="179"/>
        <end position="198"/>
    </location>
</feature>
<dbReference type="RefSeq" id="WP_189317117.1">
    <property type="nucleotide sequence ID" value="NZ_BMQA01000087.1"/>
</dbReference>
<feature type="transmembrane region" description="Helical" evidence="6">
    <location>
        <begin position="32"/>
        <end position="52"/>
    </location>
</feature>
<dbReference type="EMBL" id="BMQA01000087">
    <property type="protein sequence ID" value="GGJ65655.1"/>
    <property type="molecule type" value="Genomic_DNA"/>
</dbReference>
<dbReference type="Proteomes" id="UP000657574">
    <property type="component" value="Unassembled WGS sequence"/>
</dbReference>
<evidence type="ECO:0000256" key="1">
    <source>
        <dbReference type="ARBA" id="ARBA00004651"/>
    </source>
</evidence>